<keyword evidence="2" id="KW-1185">Reference proteome</keyword>
<dbReference type="EMBL" id="JAUTXU010000159">
    <property type="protein sequence ID" value="KAK3702833.1"/>
    <property type="molecule type" value="Genomic_DNA"/>
</dbReference>
<dbReference type="Proteomes" id="UP001281147">
    <property type="component" value="Unassembled WGS sequence"/>
</dbReference>
<sequence>MAGRATVSSIANIFRAAGLRALKDLEGRREHWASHYPREAVNAVKRRFDPIKQQQESRFLHLPAEIRNRIYEYALGNKVIHISVRDCPATDTGRWSYQEYYRSRAKGNRRKYLRFTHAVCRLPFEEEDVAHRTSRDLTGFEDNGPRPYHERHQRCYSQLAGLKNNWFRECNEVFPSSTSDFGIDAGLAVSLLRTCKQIHREAALIPYSTNTFAFHEGCTFDLFVSRCLPRPQREEIQRLQIDGKRSLVGIHAMTSADHIERFLGFVNRPEPPGVVISTPPMLKSLGSLQVSFVWGPHCWLNPAGVGAFTQLHLSEIKVIISTSPTINPSQSKQERIEAAELVERKLRNGSFPVTYTGNLNGWT</sequence>
<proteinExistence type="predicted"/>
<organism evidence="1 2">
    <name type="scientific">Vermiconidia calcicola</name>
    <dbReference type="NCBI Taxonomy" id="1690605"/>
    <lineage>
        <taxon>Eukaryota</taxon>
        <taxon>Fungi</taxon>
        <taxon>Dikarya</taxon>
        <taxon>Ascomycota</taxon>
        <taxon>Pezizomycotina</taxon>
        <taxon>Dothideomycetes</taxon>
        <taxon>Dothideomycetidae</taxon>
        <taxon>Mycosphaerellales</taxon>
        <taxon>Extremaceae</taxon>
        <taxon>Vermiconidia</taxon>
    </lineage>
</organism>
<evidence type="ECO:0000313" key="2">
    <source>
        <dbReference type="Proteomes" id="UP001281147"/>
    </source>
</evidence>
<accession>A0ACC3MSI1</accession>
<protein>
    <submittedName>
        <fullName evidence="1">Uncharacterized protein</fullName>
    </submittedName>
</protein>
<evidence type="ECO:0000313" key="1">
    <source>
        <dbReference type="EMBL" id="KAK3702833.1"/>
    </source>
</evidence>
<comment type="caution">
    <text evidence="1">The sequence shown here is derived from an EMBL/GenBank/DDBJ whole genome shotgun (WGS) entry which is preliminary data.</text>
</comment>
<gene>
    <name evidence="1" type="ORF">LTR37_014817</name>
</gene>
<name>A0ACC3MSI1_9PEZI</name>
<reference evidence="1" key="1">
    <citation type="submission" date="2023-07" db="EMBL/GenBank/DDBJ databases">
        <title>Black Yeasts Isolated from many extreme environments.</title>
        <authorList>
            <person name="Coleine C."/>
            <person name="Stajich J.E."/>
            <person name="Selbmann L."/>
        </authorList>
    </citation>
    <scope>NUCLEOTIDE SEQUENCE</scope>
    <source>
        <strain evidence="1">CCFEE 5714</strain>
    </source>
</reference>